<dbReference type="RefSeq" id="WP_025412113.1">
    <property type="nucleotide sequence ID" value="NZ_CP007128.1"/>
</dbReference>
<dbReference type="InParanoid" id="W0RJP5"/>
<evidence type="ECO:0000256" key="8">
    <source>
        <dbReference type="ARBA" id="ARBA00022917"/>
    </source>
</evidence>
<comment type="subcellular location">
    <subcellularLocation>
        <location evidence="1 11">Cytoplasm</location>
    </subcellularLocation>
</comment>
<feature type="short sequence motif" description="'HIGH' region" evidence="11">
    <location>
        <begin position="125"/>
        <end position="135"/>
    </location>
</feature>
<keyword evidence="7 11" id="KW-0067">ATP-binding</keyword>
<dbReference type="Pfam" id="PF05746">
    <property type="entry name" value="DALR_1"/>
    <property type="match status" value="1"/>
</dbReference>
<dbReference type="SUPFAM" id="SSF55190">
    <property type="entry name" value="Arginyl-tRNA synthetase (ArgRS), N-terminal 'additional' domain"/>
    <property type="match status" value="1"/>
</dbReference>
<keyword evidence="5 11" id="KW-0436">Ligase</keyword>
<dbReference type="Proteomes" id="UP000019151">
    <property type="component" value="Chromosome"/>
</dbReference>
<evidence type="ECO:0000256" key="10">
    <source>
        <dbReference type="ARBA" id="ARBA00049339"/>
    </source>
</evidence>
<comment type="catalytic activity">
    <reaction evidence="10 11">
        <text>tRNA(Arg) + L-arginine + ATP = L-arginyl-tRNA(Arg) + AMP + diphosphate</text>
        <dbReference type="Rhea" id="RHEA:20301"/>
        <dbReference type="Rhea" id="RHEA-COMP:9658"/>
        <dbReference type="Rhea" id="RHEA-COMP:9673"/>
        <dbReference type="ChEBI" id="CHEBI:30616"/>
        <dbReference type="ChEBI" id="CHEBI:32682"/>
        <dbReference type="ChEBI" id="CHEBI:33019"/>
        <dbReference type="ChEBI" id="CHEBI:78442"/>
        <dbReference type="ChEBI" id="CHEBI:78513"/>
        <dbReference type="ChEBI" id="CHEBI:456215"/>
        <dbReference type="EC" id="6.1.1.19"/>
    </reaction>
</comment>
<keyword evidence="9 11" id="KW-0030">Aminoacyl-tRNA synthetase</keyword>
<dbReference type="PANTHER" id="PTHR11956:SF5">
    <property type="entry name" value="ARGININE--TRNA LIGASE, CYTOPLASMIC"/>
    <property type="match status" value="1"/>
</dbReference>
<dbReference type="Gene3D" id="3.30.1360.70">
    <property type="entry name" value="Arginyl tRNA synthetase N-terminal domain"/>
    <property type="match status" value="1"/>
</dbReference>
<dbReference type="InterPro" id="IPR001278">
    <property type="entry name" value="Arg-tRNA-ligase"/>
</dbReference>
<dbReference type="GO" id="GO:0005737">
    <property type="term" value="C:cytoplasm"/>
    <property type="evidence" value="ECO:0007669"/>
    <property type="project" value="UniProtKB-SubCell"/>
</dbReference>
<dbReference type="FunCoup" id="W0RJP5">
    <property type="interactions" value="510"/>
</dbReference>
<dbReference type="KEGG" id="gba:J421_3110"/>
<keyword evidence="8 11" id="KW-0648">Protein biosynthesis</keyword>
<dbReference type="PROSITE" id="PS00178">
    <property type="entry name" value="AA_TRNA_LIGASE_I"/>
    <property type="match status" value="1"/>
</dbReference>
<evidence type="ECO:0000256" key="5">
    <source>
        <dbReference type="ARBA" id="ARBA00022598"/>
    </source>
</evidence>
<comment type="subunit">
    <text evidence="3 11">Monomer.</text>
</comment>
<organism evidence="15 16">
    <name type="scientific">Gemmatirosa kalamazoonensis</name>
    <dbReference type="NCBI Taxonomy" id="861299"/>
    <lineage>
        <taxon>Bacteria</taxon>
        <taxon>Pseudomonadati</taxon>
        <taxon>Gemmatimonadota</taxon>
        <taxon>Gemmatimonadia</taxon>
        <taxon>Gemmatimonadales</taxon>
        <taxon>Gemmatimonadaceae</taxon>
        <taxon>Gemmatirosa</taxon>
    </lineage>
</organism>
<dbReference type="InterPro" id="IPR005148">
    <property type="entry name" value="Arg-tRNA-synth_N"/>
</dbReference>
<accession>W0RJP5</accession>
<dbReference type="InterPro" id="IPR001412">
    <property type="entry name" value="aa-tRNA-synth_I_CS"/>
</dbReference>
<dbReference type="SUPFAM" id="SSF52374">
    <property type="entry name" value="Nucleotidylyl transferase"/>
    <property type="match status" value="1"/>
</dbReference>
<dbReference type="EMBL" id="CP007128">
    <property type="protein sequence ID" value="AHG90647.1"/>
    <property type="molecule type" value="Genomic_DNA"/>
</dbReference>
<sequence>MSAPDRIRSELARAAQALGAPDGIDVILERPRDPSFGDWTTNLAMTLARTLKRPPRDIAQSLVATMSLADAGVSSADVAGAGFINFKLDPAFVARGILPILARDGQYGRDTEWIGERVVVEFVSANPTGPLHVGHGRQAALGDAISTLLEWTGWQVSREFYYNDAGTQIENLAKSTWIRVSQRIGVDAAIPEGGYNGEYIKDIAESFVAQCGMPDGVTLTAGVAAINAGDRPVHDDLFEEMRRHAVQMLRGEQNLDLQAFGVAFDTYFLESSLYAPGSAREATPDIASDDMSAVDATVEALVRAGHTYEEDGALFLRTTAYGDDKDRVMRKSAAKGGDYTYFVPDVAYHVTKWERGFKRAINVQGSDHHGTTARVRAGLQALGLGIPPGYPEYVLHQMVTVTRGGEEVKISKRAGSYVTVRDLIDWVGRDAVRYFYLQRKGDSHLVFDVDLARSQSEENPIYRIQMAHARMSGIFRQGELDAASMKWDDVDVALLAEPAEQELINALADFPRVVSQAAEALEPHRVALYLLDTAGLVHGWYHKHHVLGQEAPLMTARLALARAAQIVLRNGLTILGISAPDRM</sequence>
<evidence type="ECO:0000256" key="1">
    <source>
        <dbReference type="ARBA" id="ARBA00004496"/>
    </source>
</evidence>
<dbReference type="PRINTS" id="PR01038">
    <property type="entry name" value="TRNASYNTHARG"/>
</dbReference>
<dbReference type="InterPro" id="IPR008909">
    <property type="entry name" value="DALR_anticod-bd"/>
</dbReference>
<dbReference type="GO" id="GO:0005524">
    <property type="term" value="F:ATP binding"/>
    <property type="evidence" value="ECO:0007669"/>
    <property type="project" value="UniProtKB-UniRule"/>
</dbReference>
<comment type="similarity">
    <text evidence="2 11 12">Belongs to the class-I aminoacyl-tRNA synthetase family.</text>
</comment>
<evidence type="ECO:0000256" key="9">
    <source>
        <dbReference type="ARBA" id="ARBA00023146"/>
    </source>
</evidence>
<protein>
    <recommendedName>
        <fullName evidence="11">Arginine--tRNA ligase</fullName>
        <ecNumber evidence="11">6.1.1.19</ecNumber>
    </recommendedName>
    <alternativeName>
        <fullName evidence="11">Arginyl-tRNA synthetase</fullName>
        <shortName evidence="11">ArgRS</shortName>
    </alternativeName>
</protein>
<dbReference type="SUPFAM" id="SSF47323">
    <property type="entry name" value="Anticodon-binding domain of a subclass of class I aminoacyl-tRNA synthetases"/>
    <property type="match status" value="1"/>
</dbReference>
<evidence type="ECO:0000256" key="3">
    <source>
        <dbReference type="ARBA" id="ARBA00011245"/>
    </source>
</evidence>
<dbReference type="InterPro" id="IPR036695">
    <property type="entry name" value="Arg-tRNA-synth_N_sf"/>
</dbReference>
<evidence type="ECO:0000256" key="2">
    <source>
        <dbReference type="ARBA" id="ARBA00005594"/>
    </source>
</evidence>
<reference evidence="15 16" key="1">
    <citation type="journal article" date="2014" name="Genome Announc.">
        <title>Genome Sequence and Methylome of Soil Bacterium Gemmatirosa kalamazoonensis KBS708T, a Member of the Rarely Cultivated Gemmatimonadetes Phylum.</title>
        <authorList>
            <person name="Debruyn J.M."/>
            <person name="Radosevich M."/>
            <person name="Wommack K.E."/>
            <person name="Polson S.W."/>
            <person name="Hauser L.J."/>
            <person name="Fawaz M.N."/>
            <person name="Korlach J."/>
            <person name="Tsai Y.C."/>
        </authorList>
    </citation>
    <scope>NUCLEOTIDE SEQUENCE [LARGE SCALE GENOMIC DNA]</scope>
    <source>
        <strain evidence="15 16">KBS708</strain>
    </source>
</reference>
<dbReference type="HAMAP" id="MF_00123">
    <property type="entry name" value="Arg_tRNA_synth"/>
    <property type="match status" value="1"/>
</dbReference>
<feature type="domain" description="Arginyl tRNA synthetase N-terminal" evidence="14">
    <location>
        <begin position="5"/>
        <end position="88"/>
    </location>
</feature>
<dbReference type="SMART" id="SM00836">
    <property type="entry name" value="DALR_1"/>
    <property type="match status" value="1"/>
</dbReference>
<dbReference type="GO" id="GO:0004814">
    <property type="term" value="F:arginine-tRNA ligase activity"/>
    <property type="evidence" value="ECO:0007669"/>
    <property type="project" value="UniProtKB-UniRule"/>
</dbReference>
<evidence type="ECO:0000259" key="13">
    <source>
        <dbReference type="SMART" id="SM00836"/>
    </source>
</evidence>
<dbReference type="InterPro" id="IPR014729">
    <property type="entry name" value="Rossmann-like_a/b/a_fold"/>
</dbReference>
<keyword evidence="4 11" id="KW-0963">Cytoplasm</keyword>
<keyword evidence="16" id="KW-1185">Reference proteome</keyword>
<evidence type="ECO:0000256" key="7">
    <source>
        <dbReference type="ARBA" id="ARBA00022840"/>
    </source>
</evidence>
<dbReference type="FunFam" id="3.40.50.620:FF:000062">
    <property type="entry name" value="Arginine--tRNA ligase"/>
    <property type="match status" value="1"/>
</dbReference>
<dbReference type="InterPro" id="IPR009080">
    <property type="entry name" value="tRNAsynth_Ia_anticodon-bd"/>
</dbReference>
<gene>
    <name evidence="11" type="primary">argS</name>
    <name evidence="15" type="ORF">J421_3110</name>
</gene>
<proteinExistence type="inferred from homology"/>
<dbReference type="SMART" id="SM01016">
    <property type="entry name" value="Arg_tRNA_synt_N"/>
    <property type="match status" value="1"/>
</dbReference>
<dbReference type="Gene3D" id="1.10.730.10">
    <property type="entry name" value="Isoleucyl-tRNA Synthetase, Domain 1"/>
    <property type="match status" value="1"/>
</dbReference>
<dbReference type="Gene3D" id="3.40.50.620">
    <property type="entry name" value="HUPs"/>
    <property type="match status" value="1"/>
</dbReference>
<dbReference type="OrthoDB" id="9805987at2"/>
<dbReference type="Pfam" id="PF00750">
    <property type="entry name" value="tRNA-synt_1d"/>
    <property type="match status" value="1"/>
</dbReference>
<dbReference type="InterPro" id="IPR035684">
    <property type="entry name" value="ArgRS_core"/>
</dbReference>
<evidence type="ECO:0000256" key="12">
    <source>
        <dbReference type="RuleBase" id="RU363038"/>
    </source>
</evidence>
<dbReference type="AlphaFoldDB" id="W0RJP5"/>
<dbReference type="GO" id="GO:0006420">
    <property type="term" value="P:arginyl-tRNA aminoacylation"/>
    <property type="evidence" value="ECO:0007669"/>
    <property type="project" value="UniProtKB-UniRule"/>
</dbReference>
<evidence type="ECO:0000259" key="14">
    <source>
        <dbReference type="SMART" id="SM01016"/>
    </source>
</evidence>
<keyword evidence="6 11" id="KW-0547">Nucleotide-binding</keyword>
<evidence type="ECO:0000256" key="11">
    <source>
        <dbReference type="HAMAP-Rule" id="MF_00123"/>
    </source>
</evidence>
<dbReference type="FunFam" id="1.10.730.10:FF:000008">
    <property type="entry name" value="Arginine--tRNA ligase"/>
    <property type="match status" value="1"/>
</dbReference>
<evidence type="ECO:0000256" key="4">
    <source>
        <dbReference type="ARBA" id="ARBA00022490"/>
    </source>
</evidence>
<dbReference type="CDD" id="cd00671">
    <property type="entry name" value="ArgRS_core"/>
    <property type="match status" value="1"/>
</dbReference>
<dbReference type="NCBIfam" id="TIGR00456">
    <property type="entry name" value="argS"/>
    <property type="match status" value="1"/>
</dbReference>
<dbReference type="PANTHER" id="PTHR11956">
    <property type="entry name" value="ARGINYL-TRNA SYNTHETASE"/>
    <property type="match status" value="1"/>
</dbReference>
<dbReference type="EC" id="6.1.1.19" evidence="11"/>
<evidence type="ECO:0000256" key="6">
    <source>
        <dbReference type="ARBA" id="ARBA00022741"/>
    </source>
</evidence>
<dbReference type="Pfam" id="PF03485">
    <property type="entry name" value="Arg_tRNA_synt_N"/>
    <property type="match status" value="1"/>
</dbReference>
<name>W0RJP5_9BACT</name>
<dbReference type="HOGENOM" id="CLU_006406_0_1_0"/>
<feature type="domain" description="DALR anticodon binding" evidence="13">
    <location>
        <begin position="464"/>
        <end position="583"/>
    </location>
</feature>
<dbReference type="eggNOG" id="COG0018">
    <property type="taxonomic scope" value="Bacteria"/>
</dbReference>
<dbReference type="PATRIC" id="fig|861299.3.peg.3162"/>
<evidence type="ECO:0000313" key="16">
    <source>
        <dbReference type="Proteomes" id="UP000019151"/>
    </source>
</evidence>
<dbReference type="STRING" id="861299.J421_3110"/>
<evidence type="ECO:0000313" key="15">
    <source>
        <dbReference type="EMBL" id="AHG90647.1"/>
    </source>
</evidence>